<dbReference type="Proteomes" id="UP000001555">
    <property type="component" value="Unassembled WGS sequence"/>
</dbReference>
<proteinExistence type="predicted"/>
<dbReference type="HOGENOM" id="CLU_002833_10_0_1"/>
<dbReference type="PANTHER" id="PTHR11177">
    <property type="entry name" value="CHITINASE"/>
    <property type="match status" value="1"/>
</dbReference>
<dbReference type="VEuPathDB" id="VectorBase:ISCI016746"/>
<dbReference type="GO" id="GO:0005975">
    <property type="term" value="P:carbohydrate metabolic process"/>
    <property type="evidence" value="ECO:0007669"/>
    <property type="project" value="InterPro"/>
</dbReference>
<dbReference type="GO" id="GO:0004568">
    <property type="term" value="F:chitinase activity"/>
    <property type="evidence" value="ECO:0000318"/>
    <property type="project" value="GO_Central"/>
</dbReference>
<dbReference type="FunFam" id="3.10.50.10:FF:000008">
    <property type="entry name" value="Chitinase 11"/>
    <property type="match status" value="1"/>
</dbReference>
<dbReference type="EMBL" id="ABJB010133899">
    <property type="status" value="NOT_ANNOTATED_CDS"/>
    <property type="molecule type" value="Genomic_DNA"/>
</dbReference>
<dbReference type="InterPro" id="IPR050314">
    <property type="entry name" value="Glycosyl_Hydrlase_18"/>
</dbReference>
<dbReference type="PROSITE" id="PS51910">
    <property type="entry name" value="GH18_2"/>
    <property type="match status" value="1"/>
</dbReference>
<dbReference type="PANTHER" id="PTHR11177:SF360">
    <property type="entry name" value="CHITINASE 4-RELATED"/>
    <property type="match status" value="1"/>
</dbReference>
<protein>
    <submittedName>
        <fullName evidence="2 3">Chitinase, putative</fullName>
    </submittedName>
</protein>
<organism>
    <name type="scientific">Ixodes scapularis</name>
    <name type="common">Black-legged tick</name>
    <name type="synonym">Deer tick</name>
    <dbReference type="NCBI Taxonomy" id="6945"/>
    <lineage>
        <taxon>Eukaryota</taxon>
        <taxon>Metazoa</taxon>
        <taxon>Ecdysozoa</taxon>
        <taxon>Arthropoda</taxon>
        <taxon>Chelicerata</taxon>
        <taxon>Arachnida</taxon>
        <taxon>Acari</taxon>
        <taxon>Parasitiformes</taxon>
        <taxon>Ixodida</taxon>
        <taxon>Ixodoidea</taxon>
        <taxon>Ixodidae</taxon>
        <taxon>Ixodinae</taxon>
        <taxon>Ixodes</taxon>
    </lineage>
</organism>
<evidence type="ECO:0000313" key="4">
    <source>
        <dbReference type="Proteomes" id="UP000001555"/>
    </source>
</evidence>
<name>B7PJ21_IXOSC</name>
<reference evidence="2 4" key="1">
    <citation type="submission" date="2008-03" db="EMBL/GenBank/DDBJ databases">
        <title>Annotation of Ixodes scapularis.</title>
        <authorList>
            <consortium name="Ixodes scapularis Genome Project Consortium"/>
            <person name="Caler E."/>
            <person name="Hannick L.I."/>
            <person name="Bidwell S."/>
            <person name="Joardar V."/>
            <person name="Thiagarajan M."/>
            <person name="Amedeo P."/>
            <person name="Galinsky K.J."/>
            <person name="Schobel S."/>
            <person name="Inman J."/>
            <person name="Hostetler J."/>
            <person name="Miller J."/>
            <person name="Hammond M."/>
            <person name="Megy K."/>
            <person name="Lawson D."/>
            <person name="Kodira C."/>
            <person name="Sutton G."/>
            <person name="Meyer J."/>
            <person name="Hill C.A."/>
            <person name="Birren B."/>
            <person name="Nene V."/>
            <person name="Collins F."/>
            <person name="Alarcon-Chaidez F."/>
            <person name="Wikel S."/>
            <person name="Strausberg R."/>
        </authorList>
    </citation>
    <scope>NUCLEOTIDE SEQUENCE [LARGE SCALE GENOMIC DNA]</scope>
    <source>
        <strain evidence="4">Wikel</strain>
        <strain evidence="2">Wikel colony</strain>
    </source>
</reference>
<dbReference type="SUPFAM" id="SSF54556">
    <property type="entry name" value="Chitinase insertion domain"/>
    <property type="match status" value="1"/>
</dbReference>
<dbReference type="SUPFAM" id="SSF51445">
    <property type="entry name" value="(Trans)glycosidases"/>
    <property type="match status" value="1"/>
</dbReference>
<dbReference type="InterPro" id="IPR001223">
    <property type="entry name" value="Glyco_hydro18_cat"/>
</dbReference>
<evidence type="ECO:0000259" key="1">
    <source>
        <dbReference type="PROSITE" id="PS51910"/>
    </source>
</evidence>
<dbReference type="SMART" id="SM00636">
    <property type="entry name" value="Glyco_18"/>
    <property type="match status" value="1"/>
</dbReference>
<dbReference type="Pfam" id="PF00704">
    <property type="entry name" value="Glyco_hydro_18"/>
    <property type="match status" value="1"/>
</dbReference>
<sequence length="219" mass="23627">MKAAFEKANLSLGVDLSVAKEIVAEGYNLPEISKNVHFMTVNAFDYWGTWSGRTGPVAPLHGLSDTEYTTPSVEHSVKSYLNAGAEPSKMVLAITTLARSWTLEDTQNTGYGTFTDEPGTAGPYTKTAGALGYNELCESLKTKKWTVSFDKGLQAPYAVNLTNWVSYEDAESAKEKASFAKQLKLGGIAIVTLDTDDFSGNCGAAFPILHSASREYLST</sequence>
<dbReference type="InterPro" id="IPR011583">
    <property type="entry name" value="Chitinase_II/V-like_cat"/>
</dbReference>
<dbReference type="Gene3D" id="3.20.20.80">
    <property type="entry name" value="Glycosidases"/>
    <property type="match status" value="1"/>
</dbReference>
<dbReference type="EnsemblMetazoa" id="ISCW004197-RA">
    <property type="protein sequence ID" value="ISCW004197-PA"/>
    <property type="gene ID" value="ISCW004197"/>
</dbReference>
<dbReference type="InterPro" id="IPR017853">
    <property type="entry name" value="GH"/>
</dbReference>
<dbReference type="EMBL" id="DS723078">
    <property type="protein sequence ID" value="EEC06593.1"/>
    <property type="molecule type" value="Genomic_DNA"/>
</dbReference>
<gene>
    <name evidence="2" type="ORF">IscW_ISCW004197</name>
</gene>
<dbReference type="AlphaFoldDB" id="B7PJ21"/>
<dbReference type="EMBL" id="ABJB010384351">
    <property type="status" value="NOT_ANNOTATED_CDS"/>
    <property type="molecule type" value="Genomic_DNA"/>
</dbReference>
<dbReference type="STRING" id="6945.B7PJ21"/>
<reference evidence="3" key="2">
    <citation type="submission" date="2020-05" db="UniProtKB">
        <authorList>
            <consortium name="EnsemblMetazoa"/>
        </authorList>
    </citation>
    <scope>IDENTIFICATION</scope>
    <source>
        <strain evidence="3">wikel</strain>
    </source>
</reference>
<evidence type="ECO:0000313" key="3">
    <source>
        <dbReference type="EnsemblMetazoa" id="ISCW004197-PA"/>
    </source>
</evidence>
<dbReference type="PaxDb" id="6945-B7PJ21"/>
<dbReference type="GO" id="GO:0008061">
    <property type="term" value="F:chitin binding"/>
    <property type="evidence" value="ECO:0007669"/>
    <property type="project" value="InterPro"/>
</dbReference>
<accession>B7PJ21</accession>
<dbReference type="GO" id="GO:0006032">
    <property type="term" value="P:chitin catabolic process"/>
    <property type="evidence" value="ECO:0000318"/>
    <property type="project" value="GO_Central"/>
</dbReference>
<keyword evidence="4" id="KW-1185">Reference proteome</keyword>
<dbReference type="InParanoid" id="B7PJ21"/>
<dbReference type="GO" id="GO:0005576">
    <property type="term" value="C:extracellular region"/>
    <property type="evidence" value="ECO:0000318"/>
    <property type="project" value="GO_Central"/>
</dbReference>
<dbReference type="VEuPathDB" id="VectorBase:ISCW004197"/>
<dbReference type="OrthoDB" id="73875at2759"/>
<feature type="domain" description="GH18" evidence="1">
    <location>
        <begin position="1"/>
        <end position="219"/>
    </location>
</feature>
<dbReference type="VEuPathDB" id="VectorBase:ISCP_007396"/>
<evidence type="ECO:0000313" key="2">
    <source>
        <dbReference type="EMBL" id="EEC06593.1"/>
    </source>
</evidence>
<dbReference type="Gene3D" id="3.10.50.10">
    <property type="match status" value="1"/>
</dbReference>
<dbReference type="InterPro" id="IPR029070">
    <property type="entry name" value="Chitinase_insertion_sf"/>
</dbReference>